<evidence type="ECO:0000313" key="4">
    <source>
        <dbReference type="EMBL" id="CAA9227694.1"/>
    </source>
</evidence>
<dbReference type="Gene3D" id="3.90.25.10">
    <property type="entry name" value="UDP-galactose 4-epimerase, domain 1"/>
    <property type="match status" value="1"/>
</dbReference>
<keyword evidence="2" id="KW-0560">Oxidoreductase</keyword>
<dbReference type="Pfam" id="PF05368">
    <property type="entry name" value="NmrA"/>
    <property type="match status" value="1"/>
</dbReference>
<keyword evidence="1" id="KW-0521">NADP</keyword>
<dbReference type="InterPro" id="IPR008030">
    <property type="entry name" value="NmrA-like"/>
</dbReference>
<evidence type="ECO:0000256" key="1">
    <source>
        <dbReference type="ARBA" id="ARBA00022857"/>
    </source>
</evidence>
<dbReference type="PANTHER" id="PTHR47706">
    <property type="entry name" value="NMRA-LIKE FAMILY PROTEIN"/>
    <property type="match status" value="1"/>
</dbReference>
<feature type="domain" description="NmrA-like" evidence="3">
    <location>
        <begin position="1"/>
        <end position="234"/>
    </location>
</feature>
<dbReference type="Gene3D" id="3.40.50.720">
    <property type="entry name" value="NAD(P)-binding Rossmann-like Domain"/>
    <property type="match status" value="1"/>
</dbReference>
<name>A0A6J4HPT2_9PROT</name>
<gene>
    <name evidence="4" type="ORF">AVDCRST_MAG27-702</name>
</gene>
<evidence type="ECO:0000256" key="2">
    <source>
        <dbReference type="ARBA" id="ARBA00023002"/>
    </source>
</evidence>
<dbReference type="EMBL" id="CADCTD010000027">
    <property type="protein sequence ID" value="CAA9227694.1"/>
    <property type="molecule type" value="Genomic_DNA"/>
</dbReference>
<dbReference type="AlphaFoldDB" id="A0A6J4HPT2"/>
<dbReference type="SUPFAM" id="SSF51735">
    <property type="entry name" value="NAD(P)-binding Rossmann-fold domains"/>
    <property type="match status" value="1"/>
</dbReference>
<accession>A0A6J4HPT2</accession>
<protein>
    <recommendedName>
        <fullName evidence="3">NmrA-like domain-containing protein</fullName>
    </recommendedName>
</protein>
<dbReference type="PANTHER" id="PTHR47706:SF6">
    <property type="entry name" value="NMRA-LIKE FAMILY PROTEIN (AFU_ORTHOLOGUE AFUA_6G00280)"/>
    <property type="match status" value="1"/>
</dbReference>
<dbReference type="GO" id="GO:0016491">
    <property type="term" value="F:oxidoreductase activity"/>
    <property type="evidence" value="ECO:0007669"/>
    <property type="project" value="UniProtKB-KW"/>
</dbReference>
<reference evidence="4" key="1">
    <citation type="submission" date="2020-02" db="EMBL/GenBank/DDBJ databases">
        <authorList>
            <person name="Meier V. D."/>
        </authorList>
    </citation>
    <scope>NUCLEOTIDE SEQUENCE</scope>
    <source>
        <strain evidence="4">AVDCRST_MAG27</strain>
    </source>
</reference>
<dbReference type="InterPro" id="IPR036291">
    <property type="entry name" value="NAD(P)-bd_dom_sf"/>
</dbReference>
<organism evidence="4">
    <name type="scientific">uncultured Craurococcus sp</name>
    <dbReference type="NCBI Taxonomy" id="1135998"/>
    <lineage>
        <taxon>Bacteria</taxon>
        <taxon>Pseudomonadati</taxon>
        <taxon>Pseudomonadota</taxon>
        <taxon>Alphaproteobacteria</taxon>
        <taxon>Acetobacterales</taxon>
        <taxon>Acetobacteraceae</taxon>
        <taxon>Craurococcus</taxon>
        <taxon>environmental samples</taxon>
    </lineage>
</organism>
<dbReference type="InterPro" id="IPR051609">
    <property type="entry name" value="NmrA/Isoflavone_reductase-like"/>
</dbReference>
<evidence type="ECO:0000259" key="3">
    <source>
        <dbReference type="Pfam" id="PF05368"/>
    </source>
</evidence>
<sequence length="303" mass="32486">MTQTVLLAGATGMLGGRIARRLLDRPDARVRLLVRGGDSGKRAALDPLLARGAEIIEGDLADRASLDRATLGVAVIFSAVQGRPDVIVDGQVALAEIGRRNGVRRILPSDFALDLFEATPGEHAMFDLRRAADEKIAATGIEHVHVLQGALMEMFGPGMGTFDHEAGTVAFWGDGTRPIEVTGVEDTARMAARVALDRTVRNGKFAVAGDRISILGAADVVEARTGRRFERRPLGSEADLRAAIAEAREDASDPFKAVMLAYRLYMLTGQTALSGLQDDRYPDLELENFAAFAARALPRRAAA</sequence>
<proteinExistence type="predicted"/>